<dbReference type="InterPro" id="IPR011330">
    <property type="entry name" value="Glyco_hydro/deAcase_b/a-brl"/>
</dbReference>
<accession>A0A3B0XFZ3</accession>
<dbReference type="EMBL" id="UOFE01000044">
    <property type="protein sequence ID" value="VAW54914.1"/>
    <property type="molecule type" value="Genomic_DNA"/>
</dbReference>
<sequence>MTSLRSFTHRALILCSFTITPVCAEKYASIIIDDLGNNLEHGRDVIELPAALTIAILPKTTYARELARLATKQNKEVMLHLPMQSVEHHKHSPGTLNLHMTKNEFNKQLRQNLNSVPYVRGVNNHMGSLLTRHPGHMTWLMDELSKHGELYFIDSKTTNKSIADKMAVEQNIPSLSRDFFLDPDEEENTLRIQFDRFINKINQRGYALAIAHPYPKTIQFLQRHLKELEEQDIKLLPVSKLISTAKRSAGGDTKTENKHVACTGPTCSRL</sequence>
<dbReference type="SUPFAM" id="SSF88713">
    <property type="entry name" value="Glycoside hydrolase/deacetylase"/>
    <property type="match status" value="1"/>
</dbReference>
<dbReference type="CDD" id="cd10936">
    <property type="entry name" value="CE4_DAC2"/>
    <property type="match status" value="1"/>
</dbReference>
<dbReference type="Pfam" id="PF04748">
    <property type="entry name" value="Polysacc_deac_2"/>
    <property type="match status" value="1"/>
</dbReference>
<dbReference type="GO" id="GO:0005975">
    <property type="term" value="P:carbohydrate metabolic process"/>
    <property type="evidence" value="ECO:0007669"/>
    <property type="project" value="InterPro"/>
</dbReference>
<dbReference type="InterPro" id="IPR006837">
    <property type="entry name" value="Divergent_DAC"/>
</dbReference>
<proteinExistence type="predicted"/>
<dbReference type="AlphaFoldDB" id="A0A3B0XFZ3"/>
<dbReference type="PANTHER" id="PTHR30105:SF2">
    <property type="entry name" value="DIVERGENT POLYSACCHARIDE DEACETYLASE SUPERFAMILY"/>
    <property type="match status" value="1"/>
</dbReference>
<evidence type="ECO:0000313" key="1">
    <source>
        <dbReference type="EMBL" id="VAW54914.1"/>
    </source>
</evidence>
<dbReference type="PANTHER" id="PTHR30105">
    <property type="entry name" value="UNCHARACTERIZED YIBQ-RELATED"/>
    <property type="match status" value="1"/>
</dbReference>
<dbReference type="Gene3D" id="3.20.20.370">
    <property type="entry name" value="Glycoside hydrolase/deacetylase"/>
    <property type="match status" value="1"/>
</dbReference>
<reference evidence="1" key="1">
    <citation type="submission" date="2018-06" db="EMBL/GenBank/DDBJ databases">
        <authorList>
            <person name="Zhirakovskaya E."/>
        </authorList>
    </citation>
    <scope>NUCLEOTIDE SEQUENCE</scope>
</reference>
<protein>
    <submittedName>
        <fullName evidence="1">Periplasmic protein YibQ, distant homology with nucleoside diphosphatase and polysaccharide deacetylase</fullName>
    </submittedName>
</protein>
<name>A0A3B0XFZ3_9ZZZZ</name>
<organism evidence="1">
    <name type="scientific">hydrothermal vent metagenome</name>
    <dbReference type="NCBI Taxonomy" id="652676"/>
    <lineage>
        <taxon>unclassified sequences</taxon>
        <taxon>metagenomes</taxon>
        <taxon>ecological metagenomes</taxon>
    </lineage>
</organism>
<gene>
    <name evidence="1" type="ORF">MNBD_GAMMA05-1862</name>
</gene>